<dbReference type="Proteomes" id="UP000034875">
    <property type="component" value="Unassembled WGS sequence"/>
</dbReference>
<protein>
    <submittedName>
        <fullName evidence="2">Glutaredoxin</fullName>
    </submittedName>
</protein>
<reference evidence="2 3" key="1">
    <citation type="journal article" date="2015" name="Nature">
        <title>rRNA introns, odd ribosomes, and small enigmatic genomes across a large radiation of phyla.</title>
        <authorList>
            <person name="Brown C.T."/>
            <person name="Hug L.A."/>
            <person name="Thomas B.C."/>
            <person name="Sharon I."/>
            <person name="Castelle C.J."/>
            <person name="Singh A."/>
            <person name="Wilkins M.J."/>
            <person name="Williams K.H."/>
            <person name="Banfield J.F."/>
        </authorList>
    </citation>
    <scope>NUCLEOTIDE SEQUENCE [LARGE SCALE GENOMIC DNA]</scope>
</reference>
<name>A0A0G1C3R1_9BACT</name>
<dbReference type="InterPro" id="IPR002109">
    <property type="entry name" value="Glutaredoxin"/>
</dbReference>
<feature type="domain" description="Glutaredoxin" evidence="1">
    <location>
        <begin position="2"/>
        <end position="43"/>
    </location>
</feature>
<dbReference type="AlphaFoldDB" id="A0A0G1C3R1"/>
<comment type="caution">
    <text evidence="2">The sequence shown here is derived from an EMBL/GenBank/DDBJ whole genome shotgun (WGS) entry which is preliminary data.</text>
</comment>
<accession>A0A0G1C3R1</accession>
<dbReference type="SUPFAM" id="SSF52833">
    <property type="entry name" value="Thioredoxin-like"/>
    <property type="match status" value="1"/>
</dbReference>
<organism evidence="2 3">
    <name type="scientific">candidate division CPR1 bacterium GW2011_GWA2_42_17</name>
    <dbReference type="NCBI Taxonomy" id="1618341"/>
    <lineage>
        <taxon>Bacteria</taxon>
        <taxon>candidate division CPR1</taxon>
    </lineage>
</organism>
<dbReference type="PROSITE" id="PS51354">
    <property type="entry name" value="GLUTAREDOXIN_2"/>
    <property type="match status" value="1"/>
</dbReference>
<evidence type="ECO:0000313" key="3">
    <source>
        <dbReference type="Proteomes" id="UP000034875"/>
    </source>
</evidence>
<proteinExistence type="predicted"/>
<dbReference type="EMBL" id="LCCZ01000008">
    <property type="protein sequence ID" value="KKS44288.1"/>
    <property type="molecule type" value="Genomic_DNA"/>
</dbReference>
<gene>
    <name evidence="2" type="ORF">UV05_C0008G0017</name>
</gene>
<sequence length="63" mass="7202">MKFLRSGKIAFEEREVLSNPAFFEELKKKSGQNKTPTLDIDGEILADTDKEAVEKFLKEKEAL</sequence>
<dbReference type="Gene3D" id="3.40.30.10">
    <property type="entry name" value="Glutaredoxin"/>
    <property type="match status" value="1"/>
</dbReference>
<evidence type="ECO:0000259" key="1">
    <source>
        <dbReference type="Pfam" id="PF00462"/>
    </source>
</evidence>
<dbReference type="Pfam" id="PF00462">
    <property type="entry name" value="Glutaredoxin"/>
    <property type="match status" value="1"/>
</dbReference>
<evidence type="ECO:0000313" key="2">
    <source>
        <dbReference type="EMBL" id="KKS44288.1"/>
    </source>
</evidence>
<dbReference type="InterPro" id="IPR036249">
    <property type="entry name" value="Thioredoxin-like_sf"/>
</dbReference>